<organism evidence="2 3">
    <name type="scientific">Thelonectria olida</name>
    <dbReference type="NCBI Taxonomy" id="1576542"/>
    <lineage>
        <taxon>Eukaryota</taxon>
        <taxon>Fungi</taxon>
        <taxon>Dikarya</taxon>
        <taxon>Ascomycota</taxon>
        <taxon>Pezizomycotina</taxon>
        <taxon>Sordariomycetes</taxon>
        <taxon>Hypocreomycetidae</taxon>
        <taxon>Hypocreales</taxon>
        <taxon>Nectriaceae</taxon>
        <taxon>Thelonectria</taxon>
    </lineage>
</organism>
<accession>A0A9P8W1K8</accession>
<dbReference type="AlphaFoldDB" id="A0A9P8W1K8"/>
<dbReference type="InterPro" id="IPR010730">
    <property type="entry name" value="HET"/>
</dbReference>
<dbReference type="PANTHER" id="PTHR33112">
    <property type="entry name" value="DOMAIN PROTEIN, PUTATIVE-RELATED"/>
    <property type="match status" value="1"/>
</dbReference>
<sequence length="217" mass="24185">MSRTPSRLLSAHWTGIFPLRLLDVRNGKIRLVISRNQPPSTLQYATLSHCWGSKLPVYTSQATRATFKESIPEDTLPQTFRDAVQIARCLEIPHIWIDALCIVQDDIEEWQQEAAKMQHIYSGSFLTIAASESKDSTGGCFTKAETLATSSSNSSLQLHGEMHNGQAINKVGSPYQSAYMVSLGIPGKESNALVRIQAGTPWYHQRSKHLSTRGWML</sequence>
<dbReference type="OrthoDB" id="5347061at2759"/>
<reference evidence="2 3" key="1">
    <citation type="journal article" date="2021" name="Nat. Commun.">
        <title>Genetic determinants of endophytism in the Arabidopsis root mycobiome.</title>
        <authorList>
            <person name="Mesny F."/>
            <person name="Miyauchi S."/>
            <person name="Thiergart T."/>
            <person name="Pickel B."/>
            <person name="Atanasova L."/>
            <person name="Karlsson M."/>
            <person name="Huettel B."/>
            <person name="Barry K.W."/>
            <person name="Haridas S."/>
            <person name="Chen C."/>
            <person name="Bauer D."/>
            <person name="Andreopoulos W."/>
            <person name="Pangilinan J."/>
            <person name="LaButti K."/>
            <person name="Riley R."/>
            <person name="Lipzen A."/>
            <person name="Clum A."/>
            <person name="Drula E."/>
            <person name="Henrissat B."/>
            <person name="Kohler A."/>
            <person name="Grigoriev I.V."/>
            <person name="Martin F.M."/>
            <person name="Hacquard S."/>
        </authorList>
    </citation>
    <scope>NUCLEOTIDE SEQUENCE [LARGE SCALE GENOMIC DNA]</scope>
    <source>
        <strain evidence="2 3">MPI-CAGE-CH-0241</strain>
    </source>
</reference>
<evidence type="ECO:0000259" key="1">
    <source>
        <dbReference type="Pfam" id="PF06985"/>
    </source>
</evidence>
<protein>
    <submittedName>
        <fullName evidence="2">Heterokaryon incompatibility protein-domain-containing protein</fullName>
    </submittedName>
</protein>
<dbReference type="Proteomes" id="UP000777438">
    <property type="component" value="Unassembled WGS sequence"/>
</dbReference>
<dbReference type="PANTHER" id="PTHR33112:SF16">
    <property type="entry name" value="HETEROKARYON INCOMPATIBILITY DOMAIN-CONTAINING PROTEIN"/>
    <property type="match status" value="1"/>
</dbReference>
<evidence type="ECO:0000313" key="2">
    <source>
        <dbReference type="EMBL" id="KAH6887707.1"/>
    </source>
</evidence>
<dbReference type="EMBL" id="JAGPYM010000014">
    <property type="protein sequence ID" value="KAH6887707.1"/>
    <property type="molecule type" value="Genomic_DNA"/>
</dbReference>
<dbReference type="Pfam" id="PF06985">
    <property type="entry name" value="HET"/>
    <property type="match status" value="1"/>
</dbReference>
<proteinExistence type="predicted"/>
<comment type="caution">
    <text evidence="2">The sequence shown here is derived from an EMBL/GenBank/DDBJ whole genome shotgun (WGS) entry which is preliminary data.</text>
</comment>
<gene>
    <name evidence="2" type="ORF">B0T10DRAFT_461143</name>
</gene>
<feature type="domain" description="Heterokaryon incompatibility" evidence="1">
    <location>
        <begin position="44"/>
        <end position="217"/>
    </location>
</feature>
<evidence type="ECO:0000313" key="3">
    <source>
        <dbReference type="Proteomes" id="UP000777438"/>
    </source>
</evidence>
<name>A0A9P8W1K8_9HYPO</name>
<keyword evidence="3" id="KW-1185">Reference proteome</keyword>